<keyword evidence="3" id="KW-0472">Membrane</keyword>
<gene>
    <name evidence="6" type="ORF">OCV99_16675</name>
</gene>
<dbReference type="InterPro" id="IPR042229">
    <property type="entry name" value="Listeria/Bacterioides_rpt_sf"/>
</dbReference>
<dbReference type="InterPro" id="IPR013378">
    <property type="entry name" value="InlB-like_B-rpt"/>
</dbReference>
<feature type="chain" id="PRO_5047293875" evidence="4">
    <location>
        <begin position="29"/>
        <end position="1951"/>
    </location>
</feature>
<organism evidence="6 7">
    <name type="scientific">Dorea acetigenes</name>
    <dbReference type="NCBI Taxonomy" id="2981787"/>
    <lineage>
        <taxon>Bacteria</taxon>
        <taxon>Bacillati</taxon>
        <taxon>Bacillota</taxon>
        <taxon>Clostridia</taxon>
        <taxon>Lachnospirales</taxon>
        <taxon>Lachnospiraceae</taxon>
        <taxon>Dorea</taxon>
    </lineage>
</organism>
<keyword evidence="3" id="KW-1133">Transmembrane helix</keyword>
<dbReference type="RefSeq" id="WP_158372056.1">
    <property type="nucleotide sequence ID" value="NZ_JAOQJU010000037.1"/>
</dbReference>
<accession>A0ABT2RRU0</accession>
<evidence type="ECO:0000256" key="1">
    <source>
        <dbReference type="ARBA" id="ARBA00004196"/>
    </source>
</evidence>
<comment type="caution">
    <text evidence="6">The sequence shown here is derived from an EMBL/GenBank/DDBJ whole genome shotgun (WGS) entry which is preliminary data.</text>
</comment>
<dbReference type="SMART" id="SM00060">
    <property type="entry name" value="FN3"/>
    <property type="match status" value="1"/>
</dbReference>
<sequence length="1951" mass="211501">MKRNWKKWTEKALSAALIAAMAAAYLPAAKGAEAEAAEASAGGTTYEGELNAMTDEEYAKFGLANSSPDEFDPEDTSNPLDEYESITPTELFVGYGNKTSSYEAEFFIADNVTESSASAFSLDTMDDKLIGKKVDLDEGSKNIHALAECGADIDGDGTDELITQEIYSIRNSSRGSEVRLYAYDYDEAAEEWVKISECSTSIHDSSSDWTTQIRTDSTECLTGLTAGDFNGDGKEEVVMYYPIASGRLYMWDGKSKEDAHYVMELSDLNDENNSYNHITGFTQSIVSLSTTSISGRDDLVINISKPLTSSGEFSTSGQSSLMAIYRYSMGWECEYRSSLTYGSTRMRFCSSTDTDVNGNGIEELLIGGYKNTEWSTNNDVGILDASKNLIQLICWNETEQKYEEVWDAPKEVEALANLPLTTVMTEPAALAAGRFHADSDADQVFLEGVVSKFAGGEANGASEKERLSGGSFSTEYKAPIDNLNAAFISTACAGTFSTNGRGAEQLVFVAGDFQGSSDHSKVYLDVYWIWENGDKNLTGSKSDNDYLKGRASQGEGSFLTLCALDADEDTVQVQYEGKTYGWSDPTLYCVLQSPPYWSELQYNSETYGAGEVSYSISYGSSTGQEREHGVSLGFFLEASAVIGPSFFGNGVQVGGGFDFSGMKEQTESWGTEHEVNDSVEFIVAPGEDQAIILAIPLVIYHYKIWIPEYEVTQEEVDAYNELRKENPALDPYPYEEGEIAPGSWQEYDVQMQLEPAFSNIPIETYNELAEEYKDSKGLRPVTEETLASKTIGDPSTYPGSEAEIKEPGNVENLHISRNAVRTISSESGKKLTYEIAKDSTHAETTAVNYDGSLYAKAELEGKIPFVGETSGEVAMGFKWEQSDGCTSMNTSTNGMEFSTTICDMPKGSDDYSFTTQLAVFNNTDLPMGGGQTDAVNKQGNAYCVGYIVTGVDAPPKTAVDLRVFATTEHEVALKWDTSSYRPAQSWEVFVEDPVTGQEHSLGITNDTYYVATHLDPGTTYRFALKAYEEEDGRGDASVISRWVSAITKDSSSSAPYFIKQPQRVVVAPDDGEVHTMTAEAQIGEGMDGAVLTYQWQKYTHAHLTGEGTWENIDGATQAVYQLPKVTSENVGEFEEQTHYRVVATQTKGSNIKSAISKVATMYINSDGSEHDFYELQLGLSVSGEQVSEQSGDYYTSDGTADFAVTISPADADGKTPLEGIIQLMYCDESGKEIGVLGSGSFADGERTCDISVKEIPTGIYKVYASYLSIGPDGSGDIESFYLPAQSDPVTLHSVEEYRITYHMNGGINHSANPTVLTNESAAVVLEDPTRNYYTFNGWYLDEALTQPLENNTVDPLTLTGDVDLYAGWEAVSWQIAYELNGGTNSPDNPASYTVEDTVILKDAAKDGCRFLGWYTQGDFSGNPVEKIDGAAAADVTLYAKWEEIEVPFDRDDETGAYLISSYEDLTAMAQKIQDNPSQYGAATYIQTCNINCGEREWTLPLGTQEHPFQGIYEGEDYYILGLRPVNGSNGLFGVIGESGMVKNLSVIDFDYSETPETAGGIAGINRGKIIGCGSGINLTSAATIFRNGEAVPIYTLNSDIKGICVGGIAGRNEGVIQDSRSNAAVSGTCAGGIAGENTGTILNVYNVGTVAGTNAAGSTAGGIAGKNSGEGKLQYGYNAAAVTGAAAGGIAGTSDNTNIRDLWYLSDITAACTNQEDGALTVGRKTTAEMKTQEFCDTLNHAIEKQKEELGLRDWVYGASENEGYPRLTREVVVQQTLTNEKLGISVSGLIHPGATLKLEKLSSDHAEYKSVAEALKSGKLLEGWKLSLVYADGTYSTWEGKLTVTLKPETKEKLKDLSIFHQNDKGDVLELKTQNDGEQLIVQTNTLGSFCVVKGETGSQTTDNQNGSSQNNKSTVKTGDTANPAVLIFLLLVSGGIIILLFIRHKKRRS</sequence>
<evidence type="ECO:0000313" key="6">
    <source>
        <dbReference type="EMBL" id="MCU6688136.1"/>
    </source>
</evidence>
<evidence type="ECO:0000256" key="2">
    <source>
        <dbReference type="SAM" id="MobiDB-lite"/>
    </source>
</evidence>
<dbReference type="InterPro" id="IPR036116">
    <property type="entry name" value="FN3_sf"/>
</dbReference>
<dbReference type="CDD" id="cd00063">
    <property type="entry name" value="FN3"/>
    <property type="match status" value="1"/>
</dbReference>
<dbReference type="SUPFAM" id="SSF49265">
    <property type="entry name" value="Fibronectin type III"/>
    <property type="match status" value="1"/>
</dbReference>
<dbReference type="SUPFAM" id="SSF69318">
    <property type="entry name" value="Integrin alpha N-terminal domain"/>
    <property type="match status" value="1"/>
</dbReference>
<dbReference type="InterPro" id="IPR003961">
    <property type="entry name" value="FN3_dom"/>
</dbReference>
<dbReference type="Gene3D" id="2.60.40.10">
    <property type="entry name" value="Immunoglobulins"/>
    <property type="match status" value="1"/>
</dbReference>
<dbReference type="InterPro" id="IPR013783">
    <property type="entry name" value="Ig-like_fold"/>
</dbReference>
<evidence type="ECO:0000256" key="4">
    <source>
        <dbReference type="SAM" id="SignalP"/>
    </source>
</evidence>
<evidence type="ECO:0000259" key="5">
    <source>
        <dbReference type="PROSITE" id="PS50853"/>
    </source>
</evidence>
<keyword evidence="4" id="KW-0732">Signal</keyword>
<dbReference type="Proteomes" id="UP001652431">
    <property type="component" value="Unassembled WGS sequence"/>
</dbReference>
<evidence type="ECO:0000256" key="3">
    <source>
        <dbReference type="SAM" id="Phobius"/>
    </source>
</evidence>
<dbReference type="PROSITE" id="PS50853">
    <property type="entry name" value="FN3"/>
    <property type="match status" value="1"/>
</dbReference>
<keyword evidence="7" id="KW-1185">Reference proteome</keyword>
<proteinExistence type="predicted"/>
<comment type="subcellular location">
    <subcellularLocation>
        <location evidence="1">Cell envelope</location>
    </subcellularLocation>
</comment>
<keyword evidence="3" id="KW-0812">Transmembrane</keyword>
<dbReference type="Gene3D" id="2.160.20.110">
    <property type="match status" value="1"/>
</dbReference>
<feature type="transmembrane region" description="Helical" evidence="3">
    <location>
        <begin position="1926"/>
        <end position="1944"/>
    </location>
</feature>
<dbReference type="Gene3D" id="2.60.40.2700">
    <property type="match status" value="1"/>
</dbReference>
<protein>
    <submittedName>
        <fullName evidence="6">InlB B-repeat-containing protein</fullName>
    </submittedName>
</protein>
<dbReference type="InterPro" id="IPR028994">
    <property type="entry name" value="Integrin_alpha_N"/>
</dbReference>
<dbReference type="EMBL" id="JAOQJU010000037">
    <property type="protein sequence ID" value="MCU6688136.1"/>
    <property type="molecule type" value="Genomic_DNA"/>
</dbReference>
<feature type="domain" description="Fibronectin type-III" evidence="5">
    <location>
        <begin position="957"/>
        <end position="1050"/>
    </location>
</feature>
<reference evidence="6 7" key="1">
    <citation type="journal article" date="2021" name="ISME Commun">
        <title>Automated analysis of genomic sequences facilitates high-throughput and comprehensive description of bacteria.</title>
        <authorList>
            <person name="Hitch T.C.A."/>
        </authorList>
    </citation>
    <scope>NUCLEOTIDE SEQUENCE [LARGE SCALE GENOMIC DNA]</scope>
    <source>
        <strain evidence="6 7">Sanger_03</strain>
    </source>
</reference>
<dbReference type="Pfam" id="PF09479">
    <property type="entry name" value="Flg_new"/>
    <property type="match status" value="2"/>
</dbReference>
<feature type="signal peptide" evidence="4">
    <location>
        <begin position="1"/>
        <end position="28"/>
    </location>
</feature>
<name>A0ABT2RRU0_9FIRM</name>
<feature type="region of interest" description="Disordered" evidence="2">
    <location>
        <begin position="1899"/>
        <end position="1918"/>
    </location>
</feature>
<dbReference type="Gene3D" id="2.60.40.4270">
    <property type="entry name" value="Listeria-Bacteroides repeat domain"/>
    <property type="match status" value="2"/>
</dbReference>
<evidence type="ECO:0000313" key="7">
    <source>
        <dbReference type="Proteomes" id="UP001652431"/>
    </source>
</evidence>
<dbReference type="NCBIfam" id="TIGR02543">
    <property type="entry name" value="List_Bact_rpt"/>
    <property type="match status" value="1"/>
</dbReference>